<comment type="caution">
    <text evidence="13">The sequence shown here is derived from an EMBL/GenBank/DDBJ whole genome shotgun (WGS) entry which is preliminary data.</text>
</comment>
<dbReference type="InterPro" id="IPR000212">
    <property type="entry name" value="DNA_helicase_UvrD/REP"/>
</dbReference>
<evidence type="ECO:0000256" key="11">
    <source>
        <dbReference type="SAM" id="MobiDB-lite"/>
    </source>
</evidence>
<dbReference type="InterPro" id="IPR014017">
    <property type="entry name" value="DNA_helicase_UvrD-like_C"/>
</dbReference>
<organism evidence="13 14">
    <name type="scientific">Crenobacter intestini</name>
    <dbReference type="NCBI Taxonomy" id="2563443"/>
    <lineage>
        <taxon>Bacteria</taxon>
        <taxon>Pseudomonadati</taxon>
        <taxon>Pseudomonadota</taxon>
        <taxon>Betaproteobacteria</taxon>
        <taxon>Neisseriales</taxon>
        <taxon>Neisseriaceae</taxon>
        <taxon>Crenobacter</taxon>
    </lineage>
</organism>
<dbReference type="OrthoDB" id="8572255at2"/>
<keyword evidence="4 10" id="KW-0347">Helicase</keyword>
<dbReference type="Proteomes" id="UP000308891">
    <property type="component" value="Unassembled WGS sequence"/>
</dbReference>
<dbReference type="PROSITE" id="PS51198">
    <property type="entry name" value="UVRD_HELICASE_ATP_BIND"/>
    <property type="match status" value="1"/>
</dbReference>
<evidence type="ECO:0000259" key="12">
    <source>
        <dbReference type="PROSITE" id="PS51198"/>
    </source>
</evidence>
<evidence type="ECO:0000256" key="7">
    <source>
        <dbReference type="ARBA" id="ARBA00034617"/>
    </source>
</evidence>
<feature type="compositionally biased region" description="Basic and acidic residues" evidence="11">
    <location>
        <begin position="13"/>
        <end position="27"/>
    </location>
</feature>
<evidence type="ECO:0000313" key="14">
    <source>
        <dbReference type="Proteomes" id="UP000308891"/>
    </source>
</evidence>
<feature type="compositionally biased region" description="Basic residues" evidence="11">
    <location>
        <begin position="28"/>
        <end position="47"/>
    </location>
</feature>
<dbReference type="GO" id="GO:0016887">
    <property type="term" value="F:ATP hydrolysis activity"/>
    <property type="evidence" value="ECO:0007669"/>
    <property type="project" value="RHEA"/>
</dbReference>
<dbReference type="GO" id="GO:0003677">
    <property type="term" value="F:DNA binding"/>
    <property type="evidence" value="ECO:0007669"/>
    <property type="project" value="InterPro"/>
</dbReference>
<dbReference type="GO" id="GO:0005524">
    <property type="term" value="F:ATP binding"/>
    <property type="evidence" value="ECO:0007669"/>
    <property type="project" value="UniProtKB-UniRule"/>
</dbReference>
<comment type="similarity">
    <text evidence="1">Belongs to the helicase family. UvrD subfamily.</text>
</comment>
<dbReference type="Pfam" id="PF00580">
    <property type="entry name" value="UvrD-helicase"/>
    <property type="match status" value="1"/>
</dbReference>
<proteinExistence type="inferred from homology"/>
<dbReference type="Pfam" id="PF13361">
    <property type="entry name" value="UvrD_C"/>
    <property type="match status" value="1"/>
</dbReference>
<name>A0A4T0UJW3_9NEIS</name>
<feature type="binding site" evidence="10">
    <location>
        <begin position="128"/>
        <end position="135"/>
    </location>
    <ligand>
        <name>ATP</name>
        <dbReference type="ChEBI" id="CHEBI:30616"/>
    </ligand>
</feature>
<dbReference type="Gene3D" id="1.10.486.10">
    <property type="entry name" value="PCRA, domain 4"/>
    <property type="match status" value="1"/>
</dbReference>
<dbReference type="InterPro" id="IPR013986">
    <property type="entry name" value="DExx_box_DNA_helicase_dom_sf"/>
</dbReference>
<evidence type="ECO:0000256" key="5">
    <source>
        <dbReference type="ARBA" id="ARBA00022840"/>
    </source>
</evidence>
<evidence type="ECO:0000313" key="13">
    <source>
        <dbReference type="EMBL" id="TIC78676.1"/>
    </source>
</evidence>
<reference evidence="13 14" key="1">
    <citation type="submission" date="2019-04" db="EMBL/GenBank/DDBJ databases">
        <title>Crenobacter sp. nov.</title>
        <authorList>
            <person name="Shi S."/>
        </authorList>
    </citation>
    <scope>NUCLEOTIDE SEQUENCE [LARGE SCALE GENOMIC DNA]</scope>
    <source>
        <strain evidence="13 14">GY 70310</strain>
    </source>
</reference>
<evidence type="ECO:0000256" key="2">
    <source>
        <dbReference type="ARBA" id="ARBA00022741"/>
    </source>
</evidence>
<evidence type="ECO:0000256" key="3">
    <source>
        <dbReference type="ARBA" id="ARBA00022801"/>
    </source>
</evidence>
<keyword evidence="6" id="KW-0413">Isomerase</keyword>
<evidence type="ECO:0000256" key="10">
    <source>
        <dbReference type="PROSITE-ProRule" id="PRU00560"/>
    </source>
</evidence>
<dbReference type="Gene3D" id="1.10.10.160">
    <property type="match status" value="1"/>
</dbReference>
<keyword evidence="3 10" id="KW-0378">Hydrolase</keyword>
<sequence>MPRLARGSVRPGRQRDPRGGRRRGDPRRQRHPVRPGRQHLLGRHPPRTRAGCAHRGGRRLYQPLHQLRPQAAVRRRQGVRLRARALRVRPVRVRQREDLVAEVSPDFSPSPEQQAVLDFAGGHLLVEAAAGSGKTTLLALAAARAVRAGQRVRALTFSRSGKASLEAALARHGVTGVAVQTFDEVCVAEAARLLVDDARRVQRDWVVETVLPEVVGRVNEANAGSDAVQLPTDTASLIDLIDSFRLIRQGRLSDLLEDADEEEVAATLGRPASVWQAWREYERLRRILRVDGGFGFRLVEDACHDLMAGFEENALAAAPTLACDVLLIDEFHDTSALQLAWLAAWGGGVQRVLAVGDRDQVLYAWRGADATSVFLLFRQAFAPVAVLPLTVSFRFGAGLARQLAPLRSRGLPPLSGAGGPTSVDVSREPLPALAATLEGGAALICRDRAATVAVQLALIDARRPFYTLDGWPCWRGGEGTLIQALAQLAAPDWRAHSAQADARKAGYERQRRERLAQRLASLPALALSADEGREFAALAAETGDWPQLVALIDALPAPEDARRAHAQGSLKAALTRLTSASSDARLAPLLTDFARDTHLEATLAAFAPAGEAAMSRVDAWRALLAHLAQHGETAASWLARCEALNLAHWRAQQSPGQHLAVGSVFHAKGRQWPHVVVCQLSHGLFPLAGAPLADEKRRAYVAFTRAQQRLTLHAPAGAEPSSFFTLFTPTDR</sequence>
<keyword evidence="14" id="KW-1185">Reference proteome</keyword>
<dbReference type="GO" id="GO:0043138">
    <property type="term" value="F:3'-5' DNA helicase activity"/>
    <property type="evidence" value="ECO:0007669"/>
    <property type="project" value="UniProtKB-EC"/>
</dbReference>
<feature type="region of interest" description="Disordered" evidence="11">
    <location>
        <begin position="1"/>
        <end position="50"/>
    </location>
</feature>
<dbReference type="InterPro" id="IPR027417">
    <property type="entry name" value="P-loop_NTPase"/>
</dbReference>
<accession>A0A4T0UJW3</accession>
<evidence type="ECO:0000256" key="4">
    <source>
        <dbReference type="ARBA" id="ARBA00022806"/>
    </source>
</evidence>
<keyword evidence="2 10" id="KW-0547">Nucleotide-binding</keyword>
<dbReference type="InterPro" id="IPR014016">
    <property type="entry name" value="UvrD-like_ATP-bd"/>
</dbReference>
<feature type="domain" description="UvrD-like helicase ATP-binding" evidence="12">
    <location>
        <begin position="107"/>
        <end position="396"/>
    </location>
</feature>
<protein>
    <recommendedName>
        <fullName evidence="8">DNA 3'-5' helicase</fullName>
        <ecNumber evidence="8">5.6.2.4</ecNumber>
    </recommendedName>
</protein>
<dbReference type="AlphaFoldDB" id="A0A4T0UJW3"/>
<evidence type="ECO:0000256" key="6">
    <source>
        <dbReference type="ARBA" id="ARBA00023235"/>
    </source>
</evidence>
<evidence type="ECO:0000256" key="8">
    <source>
        <dbReference type="ARBA" id="ARBA00034808"/>
    </source>
</evidence>
<comment type="catalytic activity">
    <reaction evidence="7">
        <text>Couples ATP hydrolysis with the unwinding of duplex DNA by translocating in the 3'-5' direction.</text>
        <dbReference type="EC" id="5.6.2.4"/>
    </reaction>
</comment>
<keyword evidence="5 10" id="KW-0067">ATP-binding</keyword>
<dbReference type="SUPFAM" id="SSF52540">
    <property type="entry name" value="P-loop containing nucleoside triphosphate hydrolases"/>
    <property type="match status" value="1"/>
</dbReference>
<dbReference type="Gene3D" id="3.40.50.300">
    <property type="entry name" value="P-loop containing nucleotide triphosphate hydrolases"/>
    <property type="match status" value="2"/>
</dbReference>
<evidence type="ECO:0000256" key="9">
    <source>
        <dbReference type="ARBA" id="ARBA00048988"/>
    </source>
</evidence>
<gene>
    <name evidence="13" type="ORF">E5K04_15395</name>
</gene>
<dbReference type="EMBL" id="STGJ01000023">
    <property type="protein sequence ID" value="TIC78676.1"/>
    <property type="molecule type" value="Genomic_DNA"/>
</dbReference>
<dbReference type="PANTHER" id="PTHR11070">
    <property type="entry name" value="UVRD / RECB / PCRA DNA HELICASE FAMILY MEMBER"/>
    <property type="match status" value="1"/>
</dbReference>
<comment type="catalytic activity">
    <reaction evidence="9">
        <text>ATP + H2O = ADP + phosphate + H(+)</text>
        <dbReference type="Rhea" id="RHEA:13065"/>
        <dbReference type="ChEBI" id="CHEBI:15377"/>
        <dbReference type="ChEBI" id="CHEBI:15378"/>
        <dbReference type="ChEBI" id="CHEBI:30616"/>
        <dbReference type="ChEBI" id="CHEBI:43474"/>
        <dbReference type="ChEBI" id="CHEBI:456216"/>
        <dbReference type="EC" id="5.6.2.4"/>
    </reaction>
</comment>
<dbReference type="EC" id="5.6.2.4" evidence="8"/>
<evidence type="ECO:0000256" key="1">
    <source>
        <dbReference type="ARBA" id="ARBA00009922"/>
    </source>
</evidence>